<gene>
    <name evidence="7" type="ORF">EV695_3849</name>
</gene>
<dbReference type="PANTHER" id="PTHR10996:SF178">
    <property type="entry name" value="2-HYDROXYACID DEHYDROGENASE YGL185C-RELATED"/>
    <property type="match status" value="1"/>
</dbReference>
<accession>A0A4R1EYK9</accession>
<comment type="caution">
    <text evidence="7">The sequence shown here is derived from an EMBL/GenBank/DDBJ whole genome shotgun (WGS) entry which is preliminary data.</text>
</comment>
<dbReference type="FunFam" id="3.40.50.720:FF:000213">
    <property type="entry name" value="Putative 2-hydroxyacid dehydrogenase"/>
    <property type="match status" value="1"/>
</dbReference>
<dbReference type="GO" id="GO:0051287">
    <property type="term" value="F:NAD binding"/>
    <property type="evidence" value="ECO:0007669"/>
    <property type="project" value="InterPro"/>
</dbReference>
<dbReference type="OrthoDB" id="9805416at2"/>
<name>A0A4R1EYK9_9GAMM</name>
<dbReference type="Gene3D" id="3.40.50.720">
    <property type="entry name" value="NAD(P)-binding Rossmann-like Domain"/>
    <property type="match status" value="2"/>
</dbReference>
<keyword evidence="2 4" id="KW-0560">Oxidoreductase</keyword>
<protein>
    <submittedName>
        <fullName evidence="7">Lactate dehydrogenase-like 2-hydroxyacid dehydrogenase</fullName>
    </submittedName>
</protein>
<dbReference type="Pfam" id="PF00389">
    <property type="entry name" value="2-Hacid_dh"/>
    <property type="match status" value="1"/>
</dbReference>
<evidence type="ECO:0000256" key="4">
    <source>
        <dbReference type="RuleBase" id="RU003719"/>
    </source>
</evidence>
<feature type="domain" description="D-isomer specific 2-hydroxyacid dehydrogenase catalytic" evidence="5">
    <location>
        <begin position="31"/>
        <end position="307"/>
    </location>
</feature>
<keyword evidence="8" id="KW-1185">Reference proteome</keyword>
<dbReference type="EMBL" id="SMFQ01000005">
    <property type="protein sequence ID" value="TCJ83111.1"/>
    <property type="molecule type" value="Genomic_DNA"/>
</dbReference>
<dbReference type="AlphaFoldDB" id="A0A4R1EYK9"/>
<proteinExistence type="inferred from homology"/>
<keyword evidence="3" id="KW-0520">NAD</keyword>
<dbReference type="InterPro" id="IPR006140">
    <property type="entry name" value="D-isomer_DH_NAD-bd"/>
</dbReference>
<evidence type="ECO:0000256" key="1">
    <source>
        <dbReference type="ARBA" id="ARBA00022857"/>
    </source>
</evidence>
<dbReference type="Proteomes" id="UP000294887">
    <property type="component" value="Unassembled WGS sequence"/>
</dbReference>
<keyword evidence="1" id="KW-0521">NADP</keyword>
<dbReference type="PANTHER" id="PTHR10996">
    <property type="entry name" value="2-HYDROXYACID DEHYDROGENASE-RELATED"/>
    <property type="match status" value="1"/>
</dbReference>
<evidence type="ECO:0000259" key="6">
    <source>
        <dbReference type="Pfam" id="PF02826"/>
    </source>
</evidence>
<evidence type="ECO:0000259" key="5">
    <source>
        <dbReference type="Pfam" id="PF00389"/>
    </source>
</evidence>
<evidence type="ECO:0000313" key="8">
    <source>
        <dbReference type="Proteomes" id="UP000294887"/>
    </source>
</evidence>
<dbReference type="SUPFAM" id="SSF51735">
    <property type="entry name" value="NAD(P)-binding Rossmann-fold domains"/>
    <property type="match status" value="1"/>
</dbReference>
<dbReference type="GO" id="GO:0005829">
    <property type="term" value="C:cytosol"/>
    <property type="evidence" value="ECO:0007669"/>
    <property type="project" value="TreeGrafter"/>
</dbReference>
<dbReference type="GO" id="GO:0016618">
    <property type="term" value="F:hydroxypyruvate reductase [NAD(P)H] activity"/>
    <property type="evidence" value="ECO:0007669"/>
    <property type="project" value="TreeGrafter"/>
</dbReference>
<organism evidence="7 8">
    <name type="scientific">Cocleimonas flava</name>
    <dbReference type="NCBI Taxonomy" id="634765"/>
    <lineage>
        <taxon>Bacteria</taxon>
        <taxon>Pseudomonadati</taxon>
        <taxon>Pseudomonadota</taxon>
        <taxon>Gammaproteobacteria</taxon>
        <taxon>Thiotrichales</taxon>
        <taxon>Thiotrichaceae</taxon>
        <taxon>Cocleimonas</taxon>
    </lineage>
</organism>
<dbReference type="RefSeq" id="WP_131907594.1">
    <property type="nucleotide sequence ID" value="NZ_BAAAFU010000007.1"/>
</dbReference>
<dbReference type="GO" id="GO:0030267">
    <property type="term" value="F:glyoxylate reductase (NADPH) activity"/>
    <property type="evidence" value="ECO:0007669"/>
    <property type="project" value="TreeGrafter"/>
</dbReference>
<dbReference type="SUPFAM" id="SSF52283">
    <property type="entry name" value="Formate/glycerate dehydrogenase catalytic domain-like"/>
    <property type="match status" value="1"/>
</dbReference>
<evidence type="ECO:0000256" key="2">
    <source>
        <dbReference type="ARBA" id="ARBA00023002"/>
    </source>
</evidence>
<comment type="similarity">
    <text evidence="4">Belongs to the D-isomer specific 2-hydroxyacid dehydrogenase family.</text>
</comment>
<dbReference type="CDD" id="cd12156">
    <property type="entry name" value="HPPR"/>
    <property type="match status" value="1"/>
</dbReference>
<dbReference type="InterPro" id="IPR050223">
    <property type="entry name" value="D-isomer_2-hydroxyacid_DH"/>
</dbReference>
<evidence type="ECO:0000313" key="7">
    <source>
        <dbReference type="EMBL" id="TCJ83111.1"/>
    </source>
</evidence>
<evidence type="ECO:0000256" key="3">
    <source>
        <dbReference type="ARBA" id="ARBA00023027"/>
    </source>
</evidence>
<dbReference type="InterPro" id="IPR006139">
    <property type="entry name" value="D-isomer_2_OHA_DH_cat_dom"/>
</dbReference>
<reference evidence="7 8" key="1">
    <citation type="submission" date="2019-03" db="EMBL/GenBank/DDBJ databases">
        <title>Genomic Encyclopedia of Type Strains, Phase IV (KMG-IV): sequencing the most valuable type-strain genomes for metagenomic binning, comparative biology and taxonomic classification.</title>
        <authorList>
            <person name="Goeker M."/>
        </authorList>
    </citation>
    <scope>NUCLEOTIDE SEQUENCE [LARGE SCALE GENOMIC DNA]</scope>
    <source>
        <strain evidence="7 8">DSM 24830</strain>
    </source>
</reference>
<dbReference type="InterPro" id="IPR036291">
    <property type="entry name" value="NAD(P)-bd_dom_sf"/>
</dbReference>
<feature type="domain" description="D-isomer specific 2-hydroxyacid dehydrogenase NAD-binding" evidence="6">
    <location>
        <begin position="108"/>
        <end position="278"/>
    </location>
</feature>
<dbReference type="Pfam" id="PF02826">
    <property type="entry name" value="2-Hacid_dh_C"/>
    <property type="match status" value="1"/>
</dbReference>
<sequence>MQNLFVTGKITPAMEEQLSTAFSLQFAYDLDDPASWLQTHGESFKYVLTSGHEGIKPEFMDALPNLELISNYSVGYDSINIPLIKEKGILVTHTPNVLNAETSTTALLLLLACYRDFNFNEAHARSGRWEQGKAPLSRSADNRTIGILGLGRIGQAIADKLTPFNTRILYHGRSKKDVPYEYFPKLIDMAQEADAMICITTGGPETKHLVNREVMEALGPEGVLVNVSRGSVVDESAMIDCLENGKLGWAGLDVFENEPVIPKRLRDLKNTVLTPHIGSATQETRTAMGNLAVENLLQHLREGTVLTPIPECVES</sequence>